<comment type="caution">
    <text evidence="1">The sequence shown here is derived from an EMBL/GenBank/DDBJ whole genome shotgun (WGS) entry which is preliminary data.</text>
</comment>
<sequence length="54" mass="6423">MDWKTSRFRQARANFRDVYSEPRSMWKITPPTSPPPLGYDGDENDVFWRDFPAS</sequence>
<accession>A0ABW6RN88</accession>
<gene>
    <name evidence="1" type="ORF">ACFYWW_30655</name>
</gene>
<evidence type="ECO:0000313" key="2">
    <source>
        <dbReference type="Proteomes" id="UP001601976"/>
    </source>
</evidence>
<evidence type="ECO:0000313" key="1">
    <source>
        <dbReference type="EMBL" id="MFF3343027.1"/>
    </source>
</evidence>
<proteinExistence type="predicted"/>
<protein>
    <submittedName>
        <fullName evidence="1">Uncharacterized protein</fullName>
    </submittedName>
</protein>
<dbReference type="Proteomes" id="UP001601976">
    <property type="component" value="Unassembled WGS sequence"/>
</dbReference>
<keyword evidence="2" id="KW-1185">Reference proteome</keyword>
<dbReference type="EMBL" id="JBIAPK010000012">
    <property type="protein sequence ID" value="MFF3343027.1"/>
    <property type="molecule type" value="Genomic_DNA"/>
</dbReference>
<dbReference type="RefSeq" id="WP_387898337.1">
    <property type="nucleotide sequence ID" value="NZ_JBIAPK010000012.1"/>
</dbReference>
<reference evidence="1 2" key="1">
    <citation type="submission" date="2024-10" db="EMBL/GenBank/DDBJ databases">
        <title>The Natural Products Discovery Center: Release of the First 8490 Sequenced Strains for Exploring Actinobacteria Biosynthetic Diversity.</title>
        <authorList>
            <person name="Kalkreuter E."/>
            <person name="Kautsar S.A."/>
            <person name="Yang D."/>
            <person name="Bader C.D."/>
            <person name="Teijaro C.N."/>
            <person name="Fluegel L."/>
            <person name="Davis C.M."/>
            <person name="Simpson J.R."/>
            <person name="Lauterbach L."/>
            <person name="Steele A.D."/>
            <person name="Gui C."/>
            <person name="Meng S."/>
            <person name="Li G."/>
            <person name="Viehrig K."/>
            <person name="Ye F."/>
            <person name="Su P."/>
            <person name="Kiefer A.F."/>
            <person name="Nichols A."/>
            <person name="Cepeda A.J."/>
            <person name="Yan W."/>
            <person name="Fan B."/>
            <person name="Jiang Y."/>
            <person name="Adhikari A."/>
            <person name="Zheng C.-J."/>
            <person name="Schuster L."/>
            <person name="Cowan T.M."/>
            <person name="Smanski M.J."/>
            <person name="Chevrette M.G."/>
            <person name="De Carvalho L.P.S."/>
            <person name="Shen B."/>
        </authorList>
    </citation>
    <scope>NUCLEOTIDE SEQUENCE [LARGE SCALE GENOMIC DNA]</scope>
    <source>
        <strain evidence="1 2">NPDC003029</strain>
    </source>
</reference>
<name>A0ABW6RN88_9ACTN</name>
<organism evidence="1 2">
    <name type="scientific">Streptomyces flavidovirens</name>
    <dbReference type="NCBI Taxonomy" id="67298"/>
    <lineage>
        <taxon>Bacteria</taxon>
        <taxon>Bacillati</taxon>
        <taxon>Actinomycetota</taxon>
        <taxon>Actinomycetes</taxon>
        <taxon>Kitasatosporales</taxon>
        <taxon>Streptomycetaceae</taxon>
        <taxon>Streptomyces</taxon>
    </lineage>
</organism>